<sequence>MTRALLILLPPSETKSDGGSRPFPGAAPGRWDALAPIRAQVQADLVDLSSGDAELAAKALKVSAKLAETELRRNKQLGTGPLKAAAERYTGVLYDGLVAASLEPDARRWLDDHVAVHSALYGIVGAGEPIEAYRLSHDSRIGGETLRRRWREGVAALLAEHEGPLLDLRSKGYVEFGPLSDRAQHAWGDVVERLPDGSTRSLNHFNKLAKGELVRLLAERLATEPEPTSLEEVGEIVADRFAFGAVHHGVIEIVRLIN</sequence>
<dbReference type="EMBL" id="RQVS01000001">
    <property type="protein sequence ID" value="RRJ88713.1"/>
    <property type="molecule type" value="Genomic_DNA"/>
</dbReference>
<proteinExistence type="predicted"/>
<dbReference type="AlphaFoldDB" id="A0A3P3W7R9"/>
<evidence type="ECO:0000313" key="2">
    <source>
        <dbReference type="Proteomes" id="UP000274391"/>
    </source>
</evidence>
<protein>
    <submittedName>
        <fullName evidence="1">Peroxide stress protein YaaA</fullName>
    </submittedName>
</protein>
<organism evidence="1 2">
    <name type="scientific">Gulosibacter macacae</name>
    <dbReference type="NCBI Taxonomy" id="2488791"/>
    <lineage>
        <taxon>Bacteria</taxon>
        <taxon>Bacillati</taxon>
        <taxon>Actinomycetota</taxon>
        <taxon>Actinomycetes</taxon>
        <taxon>Micrococcales</taxon>
        <taxon>Microbacteriaceae</taxon>
        <taxon>Gulosibacter</taxon>
    </lineage>
</organism>
<dbReference type="GO" id="GO:0033194">
    <property type="term" value="P:response to hydroperoxide"/>
    <property type="evidence" value="ECO:0007669"/>
    <property type="project" value="TreeGrafter"/>
</dbReference>
<keyword evidence="2" id="KW-1185">Reference proteome</keyword>
<dbReference type="InterPro" id="IPR005583">
    <property type="entry name" value="YaaA"/>
</dbReference>
<accession>A0A3P3W7R9</accession>
<comment type="caution">
    <text evidence="1">The sequence shown here is derived from an EMBL/GenBank/DDBJ whole genome shotgun (WGS) entry which is preliminary data.</text>
</comment>
<dbReference type="RefSeq" id="WP_124968872.1">
    <property type="nucleotide sequence ID" value="NZ_RQVS01000001.1"/>
</dbReference>
<gene>
    <name evidence="1" type="primary">yaaA</name>
    <name evidence="1" type="ORF">EG850_00780</name>
</gene>
<evidence type="ECO:0000313" key="1">
    <source>
        <dbReference type="EMBL" id="RRJ88713.1"/>
    </source>
</evidence>
<dbReference type="Pfam" id="PF03883">
    <property type="entry name" value="H2O2_YaaD"/>
    <property type="match status" value="1"/>
</dbReference>
<dbReference type="PANTHER" id="PTHR30283">
    <property type="entry name" value="PEROXIDE STRESS RESPONSE PROTEIN YAAA"/>
    <property type="match status" value="1"/>
</dbReference>
<reference evidence="1 2" key="1">
    <citation type="submission" date="2018-11" db="EMBL/GenBank/DDBJ databases">
        <title>YIM 102482-1 draft genome.</title>
        <authorList>
            <person name="Li G."/>
            <person name="Jiang Y."/>
        </authorList>
    </citation>
    <scope>NUCLEOTIDE SEQUENCE [LARGE SCALE GENOMIC DNA]</scope>
    <source>
        <strain evidence="1 2">YIM 102482-1</strain>
    </source>
</reference>
<name>A0A3P3W7R9_9MICO</name>
<dbReference type="GO" id="GO:0005829">
    <property type="term" value="C:cytosol"/>
    <property type="evidence" value="ECO:0007669"/>
    <property type="project" value="TreeGrafter"/>
</dbReference>
<dbReference type="OrthoDB" id="3210767at2"/>
<dbReference type="Proteomes" id="UP000274391">
    <property type="component" value="Unassembled WGS sequence"/>
</dbReference>
<dbReference type="PANTHER" id="PTHR30283:SF4">
    <property type="entry name" value="PEROXIDE STRESS RESISTANCE PROTEIN YAAA"/>
    <property type="match status" value="1"/>
</dbReference>